<feature type="transmembrane region" description="Helical" evidence="5">
    <location>
        <begin position="197"/>
        <end position="217"/>
    </location>
</feature>
<evidence type="ECO:0000313" key="6">
    <source>
        <dbReference type="EMBL" id="KAF7503938.1"/>
    </source>
</evidence>
<feature type="transmembrane region" description="Helical" evidence="5">
    <location>
        <begin position="174"/>
        <end position="191"/>
    </location>
</feature>
<dbReference type="Gene3D" id="1.20.1740.10">
    <property type="entry name" value="Amino acid/polyamine transporter I"/>
    <property type="match status" value="1"/>
</dbReference>
<evidence type="ECO:0000313" key="7">
    <source>
        <dbReference type="Proteomes" id="UP000606974"/>
    </source>
</evidence>
<keyword evidence="3 5" id="KW-1133">Transmembrane helix</keyword>
<dbReference type="InterPro" id="IPR002293">
    <property type="entry name" value="AA/rel_permease1"/>
</dbReference>
<accession>A0A8H7E0V0</accession>
<evidence type="ECO:0000256" key="1">
    <source>
        <dbReference type="ARBA" id="ARBA00004141"/>
    </source>
</evidence>
<evidence type="ECO:0000256" key="2">
    <source>
        <dbReference type="ARBA" id="ARBA00022692"/>
    </source>
</evidence>
<dbReference type="AlphaFoldDB" id="A0A8H7E0V0"/>
<dbReference type="PANTHER" id="PTHR11785:SF353">
    <property type="entry name" value="METHIONINE TRANSPORTER (EUROFUNG)"/>
    <property type="match status" value="1"/>
</dbReference>
<dbReference type="EMBL" id="JAACFV010000155">
    <property type="protein sequence ID" value="KAF7503938.1"/>
    <property type="molecule type" value="Genomic_DNA"/>
</dbReference>
<keyword evidence="2 5" id="KW-0812">Transmembrane</keyword>
<dbReference type="Pfam" id="PF13520">
    <property type="entry name" value="AA_permease_2"/>
    <property type="match status" value="1"/>
</dbReference>
<sequence length="218" mass="23245">MASRSVDTLPLYTPDRLPNYTVESTIDIGSSDDRAPFGGKLLGSFTVICLILNPTIDAGIFIAPGKVLAATGSPGGALIVWVVGGITQLCGFLIWLELGLSIPFRTIPDGREVSVPRSGGEKNYIEFIFKKYSRPSSCIFGIASIILGSLAGNEIAIGIFMLEAADHPRSSRSTNWIGLSILTFVGILRAFSFRGVILLNNLLAVLKALFLVACIILA</sequence>
<evidence type="ECO:0000256" key="3">
    <source>
        <dbReference type="ARBA" id="ARBA00022989"/>
    </source>
</evidence>
<dbReference type="OrthoDB" id="5982228at2759"/>
<gene>
    <name evidence="6" type="ORF">GJ744_002963</name>
</gene>
<feature type="transmembrane region" description="Helical" evidence="5">
    <location>
        <begin position="139"/>
        <end position="162"/>
    </location>
</feature>
<dbReference type="GO" id="GO:0016020">
    <property type="term" value="C:membrane"/>
    <property type="evidence" value="ECO:0007669"/>
    <property type="project" value="UniProtKB-SubCell"/>
</dbReference>
<name>A0A8H7E0V0_9EURO</name>
<feature type="transmembrane region" description="Helical" evidence="5">
    <location>
        <begin position="75"/>
        <end position="96"/>
    </location>
</feature>
<feature type="transmembrane region" description="Helical" evidence="5">
    <location>
        <begin position="41"/>
        <end position="63"/>
    </location>
</feature>
<evidence type="ECO:0000256" key="5">
    <source>
        <dbReference type="SAM" id="Phobius"/>
    </source>
</evidence>
<comment type="subcellular location">
    <subcellularLocation>
        <location evidence="1">Membrane</location>
        <topology evidence="1">Multi-pass membrane protein</topology>
    </subcellularLocation>
</comment>
<keyword evidence="7" id="KW-1185">Reference proteome</keyword>
<organism evidence="6 7">
    <name type="scientific">Endocarpon pusillum</name>
    <dbReference type="NCBI Taxonomy" id="364733"/>
    <lineage>
        <taxon>Eukaryota</taxon>
        <taxon>Fungi</taxon>
        <taxon>Dikarya</taxon>
        <taxon>Ascomycota</taxon>
        <taxon>Pezizomycotina</taxon>
        <taxon>Eurotiomycetes</taxon>
        <taxon>Chaetothyriomycetidae</taxon>
        <taxon>Verrucariales</taxon>
        <taxon>Verrucariaceae</taxon>
        <taxon>Endocarpon</taxon>
    </lineage>
</organism>
<dbReference type="PANTHER" id="PTHR11785">
    <property type="entry name" value="AMINO ACID TRANSPORTER"/>
    <property type="match status" value="1"/>
</dbReference>
<evidence type="ECO:0000256" key="4">
    <source>
        <dbReference type="ARBA" id="ARBA00023136"/>
    </source>
</evidence>
<protein>
    <submittedName>
        <fullName evidence="6">Uncharacterized protein</fullName>
    </submittedName>
</protein>
<proteinExistence type="predicted"/>
<comment type="caution">
    <text evidence="6">The sequence shown here is derived from an EMBL/GenBank/DDBJ whole genome shotgun (WGS) entry which is preliminary data.</text>
</comment>
<reference evidence="6" key="1">
    <citation type="submission" date="2020-02" db="EMBL/GenBank/DDBJ databases">
        <authorList>
            <person name="Palmer J.M."/>
        </authorList>
    </citation>
    <scope>NUCLEOTIDE SEQUENCE</scope>
    <source>
        <strain evidence="6">EPUS1.4</strain>
        <tissue evidence="6">Thallus</tissue>
    </source>
</reference>
<dbReference type="GO" id="GO:0015179">
    <property type="term" value="F:L-amino acid transmembrane transporter activity"/>
    <property type="evidence" value="ECO:0007669"/>
    <property type="project" value="TreeGrafter"/>
</dbReference>
<dbReference type="Proteomes" id="UP000606974">
    <property type="component" value="Unassembled WGS sequence"/>
</dbReference>
<keyword evidence="4 5" id="KW-0472">Membrane</keyword>
<dbReference type="InterPro" id="IPR050598">
    <property type="entry name" value="AminoAcid_Transporter"/>
</dbReference>